<dbReference type="AlphaFoldDB" id="A0A8J5J160"/>
<organism evidence="1 2">
    <name type="scientific">Phytophthora aleatoria</name>
    <dbReference type="NCBI Taxonomy" id="2496075"/>
    <lineage>
        <taxon>Eukaryota</taxon>
        <taxon>Sar</taxon>
        <taxon>Stramenopiles</taxon>
        <taxon>Oomycota</taxon>
        <taxon>Peronosporomycetes</taxon>
        <taxon>Peronosporales</taxon>
        <taxon>Peronosporaceae</taxon>
        <taxon>Phytophthora</taxon>
    </lineage>
</organism>
<protein>
    <submittedName>
        <fullName evidence="1">Uncharacterized protein</fullName>
    </submittedName>
</protein>
<sequence length="98" mass="11051">MNTNSTSNDQADLASQVEAVKYNVIGQKTVKMYLRGISRYLHDLHAADDFEKFLMSLTARNGGKSGQSVYDSMRLSLHRGYGRSMSMEFATDLTVFFK</sequence>
<reference evidence="1" key="1">
    <citation type="submission" date="2021-01" db="EMBL/GenBank/DDBJ databases">
        <title>Phytophthora aleatoria, a newly-described species from Pinus radiata is distinct from Phytophthora cactorum isolates based on comparative genomics.</title>
        <authorList>
            <person name="Mcdougal R."/>
            <person name="Panda P."/>
            <person name="Williams N."/>
            <person name="Studholme D.J."/>
        </authorList>
    </citation>
    <scope>NUCLEOTIDE SEQUENCE</scope>
    <source>
        <strain evidence="1">NZFS 4037</strain>
    </source>
</reference>
<proteinExistence type="predicted"/>
<name>A0A8J5J160_9STRA</name>
<gene>
    <name evidence="1" type="ORF">JG688_00013906</name>
</gene>
<keyword evidence="2" id="KW-1185">Reference proteome</keyword>
<accession>A0A8J5J160</accession>
<feature type="non-terminal residue" evidence="1">
    <location>
        <position position="1"/>
    </location>
</feature>
<dbReference type="EMBL" id="JAENGY010001241">
    <property type="protein sequence ID" value="KAG6951047.1"/>
    <property type="molecule type" value="Genomic_DNA"/>
</dbReference>
<evidence type="ECO:0000313" key="1">
    <source>
        <dbReference type="EMBL" id="KAG6951047.1"/>
    </source>
</evidence>
<comment type="caution">
    <text evidence="1">The sequence shown here is derived from an EMBL/GenBank/DDBJ whole genome shotgun (WGS) entry which is preliminary data.</text>
</comment>
<evidence type="ECO:0000313" key="2">
    <source>
        <dbReference type="Proteomes" id="UP000709295"/>
    </source>
</evidence>
<dbReference type="Proteomes" id="UP000709295">
    <property type="component" value="Unassembled WGS sequence"/>
</dbReference>